<dbReference type="PANTHER" id="PTHR43190:SF3">
    <property type="entry name" value="N-ACETYL-D-GLUCOSAMINE KINASE"/>
    <property type="match status" value="1"/>
</dbReference>
<proteinExistence type="predicted"/>
<feature type="compositionally biased region" description="Polar residues" evidence="1">
    <location>
        <begin position="1"/>
        <end position="10"/>
    </location>
</feature>
<dbReference type="InterPro" id="IPR002731">
    <property type="entry name" value="ATPase_BadF"/>
</dbReference>
<evidence type="ECO:0000313" key="3">
    <source>
        <dbReference type="EMBL" id="AXI77603.1"/>
    </source>
</evidence>
<sequence>MTRSGGTCQATADGGGGEHSVENDDGGLPTGTATVGNPIGSGTVGATEPERICGVLAVDAGNSKTDVAVVTAEGTVLGTARGGGFIPQLIGAEAAVAGLAPLVAAAAAEAGFDLGRGTGPLVTHVSACLANADLPVEEQRLQQALAAQGWGRTAVVANDTFALLRAGTDTPRGVAVVCGAGINCVGLLPDGRTARFPALGTITGDWGGGHGLSLEVMWWSVRAEDGRGPATALAAAVARHFGRPTATAVAEAVHLEEIPDARLHELVPVLFAAAEEGDRVARDLVDRQADEVARLALVALRRLDLLDAPADVVLGGGVLASRQPLLLDAVRERLAAGAPLAVPRVVSAPPVVGAALLGLDHLAAEGLGGGAAAQRRLRAWYPAD</sequence>
<protein>
    <submittedName>
        <fullName evidence="3">ATPase</fullName>
    </submittedName>
</protein>
<reference evidence="4" key="1">
    <citation type="submission" date="2018-07" db="EMBL/GenBank/DDBJ databases">
        <title>Streptacidiphilus bronchialis DSM 106435 chromosome.</title>
        <authorList>
            <person name="Batra D."/>
            <person name="Gulvik C.A."/>
        </authorList>
    </citation>
    <scope>NUCLEOTIDE SEQUENCE [LARGE SCALE GENOMIC DNA]</scope>
    <source>
        <strain evidence="4">DSM 106435</strain>
    </source>
</reference>
<evidence type="ECO:0000313" key="4">
    <source>
        <dbReference type="Proteomes" id="UP000249340"/>
    </source>
</evidence>
<gene>
    <name evidence="3" type="ORF">C7M71_009270</name>
</gene>
<dbReference type="AlphaFoldDB" id="A0A345SV48"/>
<dbReference type="PANTHER" id="PTHR43190">
    <property type="entry name" value="N-ACETYL-D-GLUCOSAMINE KINASE"/>
    <property type="match status" value="1"/>
</dbReference>
<dbReference type="KEGG" id="stri:C7M71_009270"/>
<dbReference type="OrthoDB" id="5524856at2"/>
<evidence type="ECO:0000256" key="1">
    <source>
        <dbReference type="SAM" id="MobiDB-lite"/>
    </source>
</evidence>
<organism evidence="3 4">
    <name type="scientific">Peterkaempfera bronchialis</name>
    <dbReference type="NCBI Taxonomy" id="2126346"/>
    <lineage>
        <taxon>Bacteria</taxon>
        <taxon>Bacillati</taxon>
        <taxon>Actinomycetota</taxon>
        <taxon>Actinomycetes</taxon>
        <taxon>Kitasatosporales</taxon>
        <taxon>Streptomycetaceae</taxon>
        <taxon>Peterkaempfera</taxon>
    </lineage>
</organism>
<feature type="region of interest" description="Disordered" evidence="1">
    <location>
        <begin position="1"/>
        <end position="44"/>
    </location>
</feature>
<evidence type="ECO:0000259" key="2">
    <source>
        <dbReference type="Pfam" id="PF01869"/>
    </source>
</evidence>
<dbReference type="Proteomes" id="UP000249340">
    <property type="component" value="Chromosome"/>
</dbReference>
<dbReference type="EMBL" id="CP031264">
    <property type="protein sequence ID" value="AXI77603.1"/>
    <property type="molecule type" value="Genomic_DNA"/>
</dbReference>
<dbReference type="InterPro" id="IPR043129">
    <property type="entry name" value="ATPase_NBD"/>
</dbReference>
<dbReference type="Gene3D" id="3.30.420.40">
    <property type="match status" value="2"/>
</dbReference>
<dbReference type="InterPro" id="IPR052519">
    <property type="entry name" value="Euk-type_GlcNAc_Kinase"/>
</dbReference>
<accession>A0A345SV48</accession>
<dbReference type="SUPFAM" id="SSF53067">
    <property type="entry name" value="Actin-like ATPase domain"/>
    <property type="match status" value="2"/>
</dbReference>
<feature type="domain" description="ATPase BadF/BadG/BcrA/BcrD type" evidence="2">
    <location>
        <begin position="58"/>
        <end position="358"/>
    </location>
</feature>
<name>A0A345SV48_9ACTN</name>
<dbReference type="Pfam" id="PF01869">
    <property type="entry name" value="BcrAD_BadFG"/>
    <property type="match status" value="1"/>
</dbReference>
<keyword evidence="4" id="KW-1185">Reference proteome</keyword>